<reference evidence="7" key="1">
    <citation type="submission" date="2024-06" db="EMBL/GenBank/DDBJ databases">
        <title>Multi-omics analyses provide insights into the biosynthesis of the anticancer antibiotic pleurotin in Hohenbuehelia grisea.</title>
        <authorList>
            <person name="Weaver J.A."/>
            <person name="Alberti F."/>
        </authorList>
    </citation>
    <scope>NUCLEOTIDE SEQUENCE [LARGE SCALE GENOMIC DNA]</scope>
    <source>
        <strain evidence="7">T-177</strain>
    </source>
</reference>
<sequence>MKREHKPLARHRVVSGLAFTLILAAFLLMLLVSVSLPVVKSIYLLSVKADVRALPFTSVATELRFGVWGLCATSVLNAPTILRNTGECFGPKLGYEIPDAILDLVGISHTLAQAIQHSLLIVLVLHPIAAALSFLTLLSALCLGSKGQAICSLLLAIITALFSTAIMAVDVAFVLVARSKIKDLIGTTLTVNYGNAAWMVVGSVICSWLAVCVLAARSCHCCGVRKST</sequence>
<dbReference type="Pfam" id="PF06687">
    <property type="entry name" value="SUR7"/>
    <property type="match status" value="1"/>
</dbReference>
<feature type="transmembrane region" description="Helical" evidence="5">
    <location>
        <begin position="196"/>
        <end position="216"/>
    </location>
</feature>
<feature type="transmembrane region" description="Helical" evidence="5">
    <location>
        <begin position="12"/>
        <end position="36"/>
    </location>
</feature>
<keyword evidence="4 5" id="KW-0472">Membrane</keyword>
<gene>
    <name evidence="6" type="ORF">HGRIS_002038</name>
</gene>
<protein>
    <submittedName>
        <fullName evidence="6">Uncharacterized protein</fullName>
    </submittedName>
</protein>
<evidence type="ECO:0000256" key="4">
    <source>
        <dbReference type="ARBA" id="ARBA00023136"/>
    </source>
</evidence>
<keyword evidence="7" id="KW-1185">Reference proteome</keyword>
<dbReference type="EMBL" id="JASNQZ010000006">
    <property type="protein sequence ID" value="KAL0955836.1"/>
    <property type="molecule type" value="Genomic_DNA"/>
</dbReference>
<dbReference type="InterPro" id="IPR009571">
    <property type="entry name" value="SUR7/Rim9-like_fungi"/>
</dbReference>
<dbReference type="InterPro" id="IPR051380">
    <property type="entry name" value="pH-response_reg_palI/RIM9"/>
</dbReference>
<evidence type="ECO:0000256" key="2">
    <source>
        <dbReference type="ARBA" id="ARBA00022692"/>
    </source>
</evidence>
<dbReference type="Proteomes" id="UP001556367">
    <property type="component" value="Unassembled WGS sequence"/>
</dbReference>
<comment type="subcellular location">
    <subcellularLocation>
        <location evidence="1">Membrane</location>
        <topology evidence="1">Multi-pass membrane protein</topology>
    </subcellularLocation>
</comment>
<accession>A0ABR3JJX0</accession>
<dbReference type="PANTHER" id="PTHR28013">
    <property type="entry name" value="PROTEIN DCV1-RELATED"/>
    <property type="match status" value="1"/>
</dbReference>
<evidence type="ECO:0000256" key="1">
    <source>
        <dbReference type="ARBA" id="ARBA00004141"/>
    </source>
</evidence>
<dbReference type="PANTHER" id="PTHR28013:SF3">
    <property type="entry name" value="PROTEIN DCV1-RELATED"/>
    <property type="match status" value="1"/>
</dbReference>
<keyword evidence="3 5" id="KW-1133">Transmembrane helix</keyword>
<feature type="transmembrane region" description="Helical" evidence="5">
    <location>
        <begin position="153"/>
        <end position="176"/>
    </location>
</feature>
<evidence type="ECO:0000256" key="5">
    <source>
        <dbReference type="SAM" id="Phobius"/>
    </source>
</evidence>
<evidence type="ECO:0000313" key="6">
    <source>
        <dbReference type="EMBL" id="KAL0955836.1"/>
    </source>
</evidence>
<organism evidence="6 7">
    <name type="scientific">Hohenbuehelia grisea</name>
    <dbReference type="NCBI Taxonomy" id="104357"/>
    <lineage>
        <taxon>Eukaryota</taxon>
        <taxon>Fungi</taxon>
        <taxon>Dikarya</taxon>
        <taxon>Basidiomycota</taxon>
        <taxon>Agaricomycotina</taxon>
        <taxon>Agaricomycetes</taxon>
        <taxon>Agaricomycetidae</taxon>
        <taxon>Agaricales</taxon>
        <taxon>Pleurotineae</taxon>
        <taxon>Pleurotaceae</taxon>
        <taxon>Hohenbuehelia</taxon>
    </lineage>
</organism>
<comment type="caution">
    <text evidence="6">The sequence shown here is derived from an EMBL/GenBank/DDBJ whole genome shotgun (WGS) entry which is preliminary data.</text>
</comment>
<evidence type="ECO:0000256" key="3">
    <source>
        <dbReference type="ARBA" id="ARBA00022989"/>
    </source>
</evidence>
<feature type="transmembrane region" description="Helical" evidence="5">
    <location>
        <begin position="119"/>
        <end position="141"/>
    </location>
</feature>
<evidence type="ECO:0000313" key="7">
    <source>
        <dbReference type="Proteomes" id="UP001556367"/>
    </source>
</evidence>
<proteinExistence type="predicted"/>
<keyword evidence="2 5" id="KW-0812">Transmembrane</keyword>
<name>A0ABR3JJX0_9AGAR</name>